<dbReference type="AlphaFoldDB" id="A0AA90UT06"/>
<dbReference type="PANTHER" id="PTHR36180">
    <property type="entry name" value="DNA-BINDING PROTEIN-RELATED-RELATED"/>
    <property type="match status" value="1"/>
</dbReference>
<reference evidence="5" key="1">
    <citation type="submission" date="2019-09" db="EMBL/GenBank/DDBJ databases">
        <title>Distinct polysaccharide growth profiles of human intestinal Prevotella copri isolates.</title>
        <authorList>
            <person name="Fehlner-Peach H."/>
            <person name="Magnabosco C."/>
            <person name="Raghavan V."/>
            <person name="Scher J.U."/>
            <person name="Tett A."/>
            <person name="Cox L.M."/>
            <person name="Gottsegen C."/>
            <person name="Watters A."/>
            <person name="Wiltshire- Gordon J.D."/>
            <person name="Segata N."/>
            <person name="Bonneau R."/>
            <person name="Littman D.R."/>
        </authorList>
    </citation>
    <scope>NUCLEOTIDE SEQUENCE [LARGE SCALE GENOMIC DNA]</scope>
    <source>
        <strain evidence="5">BU41712</strain>
    </source>
</reference>
<dbReference type="InterPro" id="IPR005039">
    <property type="entry name" value="Ant_C"/>
</dbReference>
<dbReference type="PANTHER" id="PTHR36180:SF1">
    <property type="entry name" value="ANTA_ANTB ANTIREPRESSOR DOMAIN-CONTAINING PROTEIN"/>
    <property type="match status" value="1"/>
</dbReference>
<proteinExistence type="predicted"/>
<protein>
    <submittedName>
        <fullName evidence="4">Uncharacterized protein</fullName>
    </submittedName>
</protein>
<feature type="domain" description="Antirepressor protein C-terminal" evidence="2">
    <location>
        <begin position="184"/>
        <end position="287"/>
    </location>
</feature>
<feature type="coiled-coil region" evidence="1">
    <location>
        <begin position="158"/>
        <end position="185"/>
    </location>
</feature>
<dbReference type="Proteomes" id="UP000423156">
    <property type="component" value="Unassembled WGS sequence"/>
</dbReference>
<evidence type="ECO:0000256" key="1">
    <source>
        <dbReference type="SAM" id="Coils"/>
    </source>
</evidence>
<comment type="caution">
    <text evidence="4">The sequence shown here is derived from an EMBL/GenBank/DDBJ whole genome shotgun (WGS) entry which is preliminary data.</text>
</comment>
<accession>A0AA90UT06</accession>
<dbReference type="Pfam" id="PF08346">
    <property type="entry name" value="AntA"/>
    <property type="match status" value="1"/>
</dbReference>
<evidence type="ECO:0000259" key="3">
    <source>
        <dbReference type="Pfam" id="PF08346"/>
    </source>
</evidence>
<keyword evidence="1" id="KW-0175">Coiled coil</keyword>
<dbReference type="GO" id="GO:0003677">
    <property type="term" value="F:DNA binding"/>
    <property type="evidence" value="ECO:0007669"/>
    <property type="project" value="InterPro"/>
</dbReference>
<evidence type="ECO:0000313" key="5">
    <source>
        <dbReference type="Proteomes" id="UP000423156"/>
    </source>
</evidence>
<gene>
    <name evidence="4" type="ORF">F7D71_04235</name>
</gene>
<feature type="domain" description="AntA/AntB antirepressor" evidence="3">
    <location>
        <begin position="44"/>
        <end position="113"/>
    </location>
</feature>
<organism evidence="4 5">
    <name type="scientific">Segatella copri</name>
    <dbReference type="NCBI Taxonomy" id="165179"/>
    <lineage>
        <taxon>Bacteria</taxon>
        <taxon>Pseudomonadati</taxon>
        <taxon>Bacteroidota</taxon>
        <taxon>Bacteroidia</taxon>
        <taxon>Bacteroidales</taxon>
        <taxon>Prevotellaceae</taxon>
        <taxon>Segatella</taxon>
    </lineage>
</organism>
<evidence type="ECO:0000259" key="2">
    <source>
        <dbReference type="Pfam" id="PF03374"/>
    </source>
</evidence>
<dbReference type="EMBL" id="VZBZ01000050">
    <property type="protein sequence ID" value="MQN77085.1"/>
    <property type="molecule type" value="Genomic_DNA"/>
</dbReference>
<dbReference type="Pfam" id="PF03374">
    <property type="entry name" value="ANT"/>
    <property type="match status" value="1"/>
</dbReference>
<dbReference type="RefSeq" id="WP_153092233.1">
    <property type="nucleotide sequence ID" value="NZ_JBALKJ010000003.1"/>
</dbReference>
<sequence length="303" mass="35266">MKDFLEKNLNDAPMLGAFVNQSDEIKVEGFELIKVEERDGKQAINARELHQKLGSKQEFAHWIRNRIEKYGFVENQDFSSFDNFVKREKGSSVRKEYALSLDMAKELCMIENNEKGRTIRKYFIEVEKKSRMQSIPSLPDFTNPAIAARAWADQFEKNQVLTLENKQQKEELAKASQEIVGLSAQITTMKPKTTYFDVMMKNKSTSVITSMAQDYGMSPQAFNKLLHEHGIQHKVSDQWVLYRQYLDKGYVNSEPVTITHNDGKQTIKYNTKWTQKGRFFLYEFLKEKGILPLIERNNNGETH</sequence>
<evidence type="ECO:0000313" key="4">
    <source>
        <dbReference type="EMBL" id="MQN77085.1"/>
    </source>
</evidence>
<name>A0AA90UT06_9BACT</name>
<dbReference type="InterPro" id="IPR013557">
    <property type="entry name" value="AntA/B_antirep"/>
</dbReference>